<keyword evidence="2" id="KW-0812">Transmembrane</keyword>
<name>A0A1C7I5X3_9FIRM</name>
<dbReference type="GO" id="GO:0003677">
    <property type="term" value="F:DNA binding"/>
    <property type="evidence" value="ECO:0007669"/>
    <property type="project" value="UniProtKB-KW"/>
</dbReference>
<evidence type="ECO:0000313" key="5">
    <source>
        <dbReference type="Proteomes" id="UP000092574"/>
    </source>
</evidence>
<dbReference type="CDD" id="cd00093">
    <property type="entry name" value="HTH_XRE"/>
    <property type="match status" value="1"/>
</dbReference>
<keyword evidence="2" id="KW-0472">Membrane</keyword>
<dbReference type="SMART" id="SM00530">
    <property type="entry name" value="HTH_XRE"/>
    <property type="match status" value="1"/>
</dbReference>
<dbReference type="STRING" id="1796616.A4V09_00145"/>
<dbReference type="AlphaFoldDB" id="A0A1C7I5X3"/>
<protein>
    <submittedName>
        <fullName evidence="4">Transcriptional regulator</fullName>
    </submittedName>
</protein>
<evidence type="ECO:0000313" key="4">
    <source>
        <dbReference type="EMBL" id="ANU74324.1"/>
    </source>
</evidence>
<reference evidence="4" key="1">
    <citation type="submission" date="2017-04" db="EMBL/GenBank/DDBJ databases">
        <title>Complete Genome Sequences of Twelve Strains of a Stable Defined Moderately Diverse Mouse Microbiota 2 (sDMDMm2).</title>
        <authorList>
            <person name="Uchimura Y."/>
            <person name="Wyss M."/>
            <person name="Brugiroux S."/>
            <person name="Limenitakis J.P."/>
            <person name="Stecher B."/>
            <person name="McCoy K.D."/>
            <person name="Macpherson A.J."/>
        </authorList>
    </citation>
    <scope>NUCLEOTIDE SEQUENCE</scope>
    <source>
        <strain evidence="4">YL58</strain>
    </source>
</reference>
<keyword evidence="1" id="KW-0238">DNA-binding</keyword>
<dbReference type="OrthoDB" id="9801008at2"/>
<gene>
    <name evidence="4" type="ORF">A4V09_00145</name>
</gene>
<sequence>MNVSEKILQLRKAKGLTQEELAEKLNVSRQSVSKWESGQSVPELEKLVALSGIFEVTTDYLLKPLELDELSIKTEMLEKQQQELARESRKRKEKQFCVLSCVGIYLAAIALIVLLRGISLENDFLWEIFPGLTLPFIILAAATAVAIMVCLHHRDKYDSASH</sequence>
<dbReference type="SUPFAM" id="SSF47413">
    <property type="entry name" value="lambda repressor-like DNA-binding domains"/>
    <property type="match status" value="1"/>
</dbReference>
<dbReference type="PANTHER" id="PTHR46558:SF13">
    <property type="entry name" value="HTH-TYPE TRANSCRIPTIONAL REGULATOR IMMR"/>
    <property type="match status" value="1"/>
</dbReference>
<dbReference type="InterPro" id="IPR001387">
    <property type="entry name" value="Cro/C1-type_HTH"/>
</dbReference>
<feature type="domain" description="HTH cro/C1-type" evidence="3">
    <location>
        <begin position="7"/>
        <end position="61"/>
    </location>
</feature>
<feature type="transmembrane region" description="Helical" evidence="2">
    <location>
        <begin position="96"/>
        <end position="116"/>
    </location>
</feature>
<dbReference type="KEGG" id="byl:A4V09_00145"/>
<accession>A0A1C7I5X3</accession>
<dbReference type="PANTHER" id="PTHR46558">
    <property type="entry name" value="TRACRIPTIONAL REGULATORY PROTEIN-RELATED-RELATED"/>
    <property type="match status" value="1"/>
</dbReference>
<keyword evidence="5" id="KW-1185">Reference proteome</keyword>
<dbReference type="Proteomes" id="UP000092574">
    <property type="component" value="Chromosome"/>
</dbReference>
<dbReference type="InterPro" id="IPR010982">
    <property type="entry name" value="Lambda_DNA-bd_dom_sf"/>
</dbReference>
<evidence type="ECO:0000256" key="2">
    <source>
        <dbReference type="SAM" id="Phobius"/>
    </source>
</evidence>
<dbReference type="PROSITE" id="PS50943">
    <property type="entry name" value="HTH_CROC1"/>
    <property type="match status" value="1"/>
</dbReference>
<dbReference type="EMBL" id="CP015405">
    <property type="protein sequence ID" value="ANU74324.1"/>
    <property type="molecule type" value="Genomic_DNA"/>
</dbReference>
<keyword evidence="2" id="KW-1133">Transmembrane helix</keyword>
<dbReference type="RefSeq" id="WP_065540560.1">
    <property type="nucleotide sequence ID" value="NZ_CP015405.2"/>
</dbReference>
<proteinExistence type="predicted"/>
<dbReference type="Pfam" id="PF01381">
    <property type="entry name" value="HTH_3"/>
    <property type="match status" value="1"/>
</dbReference>
<evidence type="ECO:0000256" key="1">
    <source>
        <dbReference type="ARBA" id="ARBA00023125"/>
    </source>
</evidence>
<organism evidence="4 5">
    <name type="scientific">Blautia pseudococcoides</name>
    <dbReference type="NCBI Taxonomy" id="1796616"/>
    <lineage>
        <taxon>Bacteria</taxon>
        <taxon>Bacillati</taxon>
        <taxon>Bacillota</taxon>
        <taxon>Clostridia</taxon>
        <taxon>Lachnospirales</taxon>
        <taxon>Lachnospiraceae</taxon>
        <taxon>Blautia</taxon>
    </lineage>
</organism>
<dbReference type="Gene3D" id="1.10.260.40">
    <property type="entry name" value="lambda repressor-like DNA-binding domains"/>
    <property type="match status" value="1"/>
</dbReference>
<feature type="transmembrane region" description="Helical" evidence="2">
    <location>
        <begin position="128"/>
        <end position="151"/>
    </location>
</feature>
<evidence type="ECO:0000259" key="3">
    <source>
        <dbReference type="PROSITE" id="PS50943"/>
    </source>
</evidence>